<feature type="transmembrane region" description="Helical" evidence="10">
    <location>
        <begin position="460"/>
        <end position="482"/>
    </location>
</feature>
<evidence type="ECO:0000256" key="10">
    <source>
        <dbReference type="SAM" id="Phobius"/>
    </source>
</evidence>
<keyword evidence="3 10" id="KW-0812">Transmembrane</keyword>
<keyword evidence="5" id="KW-0573">Peptidoglycan synthesis</keyword>
<comment type="caution">
    <text evidence="11">The sequence shown here is derived from an EMBL/GenBank/DDBJ whole genome shotgun (WGS) entry which is preliminary data.</text>
</comment>
<organism evidence="11 12">
    <name type="scientific">Flavobacterium johnsoniae</name>
    <name type="common">Cytophaga johnsonae</name>
    <dbReference type="NCBI Taxonomy" id="986"/>
    <lineage>
        <taxon>Bacteria</taxon>
        <taxon>Pseudomonadati</taxon>
        <taxon>Bacteroidota</taxon>
        <taxon>Flavobacteriia</taxon>
        <taxon>Flavobacteriales</taxon>
        <taxon>Flavobacteriaceae</taxon>
        <taxon>Flavobacterium</taxon>
    </lineage>
</organism>
<feature type="transmembrane region" description="Helical" evidence="10">
    <location>
        <begin position="122"/>
        <end position="145"/>
    </location>
</feature>
<feature type="transmembrane region" description="Helical" evidence="10">
    <location>
        <begin position="376"/>
        <end position="395"/>
    </location>
</feature>
<evidence type="ECO:0000256" key="2">
    <source>
        <dbReference type="ARBA" id="ARBA00022475"/>
    </source>
</evidence>
<keyword evidence="7 10" id="KW-0472">Membrane</keyword>
<feature type="transmembrane region" description="Helical" evidence="10">
    <location>
        <begin position="306"/>
        <end position="330"/>
    </location>
</feature>
<keyword evidence="4" id="KW-0133">Cell shape</keyword>
<dbReference type="PANTHER" id="PTHR47019">
    <property type="entry name" value="LIPID II FLIPPASE MURJ"/>
    <property type="match status" value="1"/>
</dbReference>
<evidence type="ECO:0000256" key="3">
    <source>
        <dbReference type="ARBA" id="ARBA00022692"/>
    </source>
</evidence>
<evidence type="ECO:0000256" key="6">
    <source>
        <dbReference type="ARBA" id="ARBA00022989"/>
    </source>
</evidence>
<proteinExistence type="inferred from homology"/>
<sequence>MKRNTSLLFLIRIVKLLVGVLNLSLTAKYFGVSLDKDVWLLALSVVLFLDMAIWGPINETFRSKFIFLRGESGEIEALRKTKSMLFFTVLISIGLVCFIFVYPQFLANIIAPTYSGMHYERLIKMIIIAAPILLITQLSAIATSLLNAYESFFVPEITGFITSIINLVLLVFLAPYIGIYSLVLSYYIGAILLLILLLFQIKKLNILIFSYSVIKVKDFKIFIIFALPFFLPYSFGQISAVLEKTLVSTLGIGYVSVLDYSRKFTDIFTSVLTSVLVTMLVPVLSSKYIDKKPREFTSNFMEILQLGLLLLSFVIPIFTSCSMSIVYIFFNKGKIPSNMLFQISELTIYYSWSILAVFIYVIFGMALLSSNRSKKYAFLGVFAQIISIVINLVFISTVGIYIFPISLFISHIIAGIVMSLYFPYKTKKIIRSFCKYMFILIISTVTIFFVSKYFNGNINPYVQIFNISVLTGVIITIFAYVFNLEEKEIIYKYYSKLKNKCLNS</sequence>
<name>A0A1J7BX32_FLAJO</name>
<feature type="transmembrane region" description="Helical" evidence="10">
    <location>
        <begin position="401"/>
        <end position="424"/>
    </location>
</feature>
<feature type="transmembrane region" description="Helical" evidence="10">
    <location>
        <begin position="38"/>
        <end position="57"/>
    </location>
</feature>
<dbReference type="PANTHER" id="PTHR47019:SF1">
    <property type="entry name" value="LIPID II FLIPPASE MURJ"/>
    <property type="match status" value="1"/>
</dbReference>
<dbReference type="InterPro" id="IPR051050">
    <property type="entry name" value="Lipid_II_flippase_MurJ/MviN"/>
</dbReference>
<dbReference type="GO" id="GO:0015648">
    <property type="term" value="F:lipid-linked peptidoglycan transporter activity"/>
    <property type="evidence" value="ECO:0007669"/>
    <property type="project" value="TreeGrafter"/>
</dbReference>
<feature type="transmembrane region" description="Helical" evidence="10">
    <location>
        <begin position="7"/>
        <end position="26"/>
    </location>
</feature>
<evidence type="ECO:0000313" key="12">
    <source>
        <dbReference type="Proteomes" id="UP000182826"/>
    </source>
</evidence>
<reference evidence="11 12" key="1">
    <citation type="submission" date="2016-10" db="EMBL/GenBank/DDBJ databases">
        <title>Draft Genome Sequence of Rhizobacteria Flavobacterium johnsoniae CI04.</title>
        <authorList>
            <person name="Bravo J.I."/>
            <person name="Lozano G.L."/>
            <person name="Handelsman J."/>
        </authorList>
    </citation>
    <scope>NUCLEOTIDE SEQUENCE [LARGE SCALE GENOMIC DNA]</scope>
    <source>
        <strain evidence="11 12">CI04</strain>
    </source>
</reference>
<feature type="transmembrane region" description="Helical" evidence="10">
    <location>
        <begin position="436"/>
        <end position="454"/>
    </location>
</feature>
<evidence type="ECO:0000256" key="4">
    <source>
        <dbReference type="ARBA" id="ARBA00022960"/>
    </source>
</evidence>
<evidence type="ECO:0000256" key="5">
    <source>
        <dbReference type="ARBA" id="ARBA00022984"/>
    </source>
</evidence>
<evidence type="ECO:0000256" key="8">
    <source>
        <dbReference type="ARBA" id="ARBA00060041"/>
    </source>
</evidence>
<dbReference type="GO" id="GO:0034204">
    <property type="term" value="P:lipid translocation"/>
    <property type="evidence" value="ECO:0007669"/>
    <property type="project" value="TreeGrafter"/>
</dbReference>
<dbReference type="AlphaFoldDB" id="A0A1J7BX32"/>
<evidence type="ECO:0000256" key="1">
    <source>
        <dbReference type="ARBA" id="ARBA00004651"/>
    </source>
</evidence>
<protein>
    <submittedName>
        <fullName evidence="11">Uncharacterized protein</fullName>
    </submittedName>
</protein>
<feature type="transmembrane region" description="Helical" evidence="10">
    <location>
        <begin position="84"/>
        <end position="102"/>
    </location>
</feature>
<keyword evidence="6 10" id="KW-1133">Transmembrane helix</keyword>
<dbReference type="GO" id="GO:0008360">
    <property type="term" value="P:regulation of cell shape"/>
    <property type="evidence" value="ECO:0007669"/>
    <property type="project" value="UniProtKB-KW"/>
</dbReference>
<keyword evidence="12" id="KW-1185">Reference proteome</keyword>
<comment type="similarity">
    <text evidence="9">Belongs to the MurJ/MviN family.</text>
</comment>
<keyword evidence="2" id="KW-1003">Cell membrane</keyword>
<feature type="transmembrane region" description="Helical" evidence="10">
    <location>
        <begin position="350"/>
        <end position="369"/>
    </location>
</feature>
<dbReference type="Pfam" id="PF03023">
    <property type="entry name" value="MurJ"/>
    <property type="match status" value="1"/>
</dbReference>
<dbReference type="RefSeq" id="WP_071635211.1">
    <property type="nucleotide sequence ID" value="NZ_MLFK01000002.1"/>
</dbReference>
<feature type="transmembrane region" description="Helical" evidence="10">
    <location>
        <begin position="221"/>
        <end position="242"/>
    </location>
</feature>
<dbReference type="GO" id="GO:0005886">
    <property type="term" value="C:plasma membrane"/>
    <property type="evidence" value="ECO:0007669"/>
    <property type="project" value="UniProtKB-SubCell"/>
</dbReference>
<gene>
    <name evidence="11" type="ORF">BKM63_03090</name>
</gene>
<dbReference type="Proteomes" id="UP000182826">
    <property type="component" value="Unassembled WGS sequence"/>
</dbReference>
<dbReference type="InterPro" id="IPR004268">
    <property type="entry name" value="MurJ"/>
</dbReference>
<evidence type="ECO:0000313" key="11">
    <source>
        <dbReference type="EMBL" id="OIV43211.1"/>
    </source>
</evidence>
<comment type="subcellular location">
    <subcellularLocation>
        <location evidence="1">Cell membrane</location>
        <topology evidence="1">Multi-pass membrane protein</topology>
    </subcellularLocation>
</comment>
<dbReference type="PRINTS" id="PR01806">
    <property type="entry name" value="VIRFACTRMVIN"/>
</dbReference>
<feature type="transmembrane region" description="Helical" evidence="10">
    <location>
        <begin position="157"/>
        <end position="177"/>
    </location>
</feature>
<evidence type="ECO:0000256" key="9">
    <source>
        <dbReference type="ARBA" id="ARBA00061532"/>
    </source>
</evidence>
<feature type="transmembrane region" description="Helical" evidence="10">
    <location>
        <begin position="183"/>
        <end position="201"/>
    </location>
</feature>
<comment type="function">
    <text evidence="8">Involved in peptidoglycan biosynthesis. Transports lipid-linked peptidoglycan precursors from the inner to the outer leaflet of the cytoplasmic membrane.</text>
</comment>
<feature type="transmembrane region" description="Helical" evidence="10">
    <location>
        <begin position="267"/>
        <end position="285"/>
    </location>
</feature>
<dbReference type="GO" id="GO:0009252">
    <property type="term" value="P:peptidoglycan biosynthetic process"/>
    <property type="evidence" value="ECO:0007669"/>
    <property type="project" value="UniProtKB-KW"/>
</dbReference>
<evidence type="ECO:0000256" key="7">
    <source>
        <dbReference type="ARBA" id="ARBA00023136"/>
    </source>
</evidence>
<accession>A0A1J7BX32</accession>
<dbReference type="EMBL" id="MLFK01000002">
    <property type="protein sequence ID" value="OIV43211.1"/>
    <property type="molecule type" value="Genomic_DNA"/>
</dbReference>